<sequence>MPETVTIRGEGIALDLLLHRRYGVRGRQLLEQTYELNPGLASLGDYLPLGTVIVIPDLPAASSTTRTVITLFG</sequence>
<proteinExistence type="predicted"/>
<accession>A0AAJ1BWW1</accession>
<organism evidence="1 2">
    <name type="scientific">Ciceribacter sichuanensis</name>
    <dbReference type="NCBI Taxonomy" id="2949647"/>
    <lineage>
        <taxon>Bacteria</taxon>
        <taxon>Pseudomonadati</taxon>
        <taxon>Pseudomonadota</taxon>
        <taxon>Alphaproteobacteria</taxon>
        <taxon>Hyphomicrobiales</taxon>
        <taxon>Rhizobiaceae</taxon>
        <taxon>Ciceribacter</taxon>
    </lineage>
</organism>
<evidence type="ECO:0000313" key="2">
    <source>
        <dbReference type="Proteomes" id="UP001155380"/>
    </source>
</evidence>
<protein>
    <submittedName>
        <fullName evidence="1">Tail protein X</fullName>
    </submittedName>
</protein>
<evidence type="ECO:0000313" key="1">
    <source>
        <dbReference type="EMBL" id="MCO5957673.1"/>
    </source>
</evidence>
<comment type="caution">
    <text evidence="1">The sequence shown here is derived from an EMBL/GenBank/DDBJ whole genome shotgun (WGS) entry which is preliminary data.</text>
</comment>
<dbReference type="InterPro" id="IPR008861">
    <property type="entry name" value="GpX-like"/>
</dbReference>
<gene>
    <name evidence="1" type="ORF">NBH21_12885</name>
</gene>
<name>A0AAJ1BWW1_9HYPH</name>
<reference evidence="1" key="1">
    <citation type="submission" date="2022-06" db="EMBL/GenBank/DDBJ databases">
        <authorList>
            <person name="Sun Q."/>
        </authorList>
    </citation>
    <scope>NUCLEOTIDE SEQUENCE</scope>
    <source>
        <strain evidence="1">S101</strain>
    </source>
</reference>
<dbReference type="RefSeq" id="WP_250913319.1">
    <property type="nucleotide sequence ID" value="NZ_JAMXLX010000003.1"/>
</dbReference>
<dbReference type="Pfam" id="PF05489">
    <property type="entry name" value="Phage_tail_X"/>
    <property type="match status" value="1"/>
</dbReference>
<dbReference type="AlphaFoldDB" id="A0AAJ1BWW1"/>
<dbReference type="Proteomes" id="UP001155380">
    <property type="component" value="Unassembled WGS sequence"/>
</dbReference>
<dbReference type="EMBL" id="JAMXLX010000003">
    <property type="protein sequence ID" value="MCO5957673.1"/>
    <property type="molecule type" value="Genomic_DNA"/>
</dbReference>